<sequence length="492" mass="58114">MKKRVITNKEFIDKFVECLKERKDFRLENCIVEGDVDILDIYKKIKKKIKDKKRLEELIEERSGLLSKIIIDVDVYISNVKFNGEFRMHNYIIDFEIEIIAEFRKLADFGEVTFNKETYFRRVTFNEEAYFGGATFNGEVNFGGATFERTDFRKATFNEETNFWGATFKGKVNFEGVTFNGETNFIETTFNGKTDFREATFEKEAVFLNSTFNIARFYNSTFKSRADFTNISFNLLSFEYCIFEDLALFKKKEDKEDEENKECLAIFFNTQFLNKHTKIENFPLSKTSFLKTDVREVMILCNIKKEEILSHKLLKLKENTEGIYKFAYEILISDLDYKSVLAEYRNLRISIENNRTYIEASDLYKMEMELIKEFSKNDFERFAIWFYGFLSDYGESIKKPIIFMFGLIITTPLILTLSHYLNSFINAQISNKIPEFLLMYIKYLKDVLGAKFYIGNGKSSLLETIIFCLYSIFMMITTANLYIALRRKLSRK</sequence>
<dbReference type="RefSeq" id="WP_048201717.1">
    <property type="nucleotide sequence ID" value="NZ_CP009149.1"/>
</dbReference>
<dbReference type="InterPro" id="IPR001646">
    <property type="entry name" value="5peptide_repeat"/>
</dbReference>
<keyword evidence="3" id="KW-1185">Reference proteome</keyword>
<dbReference type="STRING" id="1301915.JH146_0700"/>
<proteinExistence type="predicted"/>
<dbReference type="GeneID" id="24891302"/>
<dbReference type="Proteomes" id="UP000028781">
    <property type="component" value="Chromosome"/>
</dbReference>
<dbReference type="Pfam" id="PF13576">
    <property type="entry name" value="Pentapeptide_3"/>
    <property type="match status" value="2"/>
</dbReference>
<keyword evidence="1" id="KW-0812">Transmembrane</keyword>
<evidence type="ECO:0000313" key="3">
    <source>
        <dbReference type="Proteomes" id="UP000028781"/>
    </source>
</evidence>
<evidence type="ECO:0000256" key="1">
    <source>
        <dbReference type="SAM" id="Phobius"/>
    </source>
</evidence>
<evidence type="ECO:0008006" key="4">
    <source>
        <dbReference type="Google" id="ProtNLM"/>
    </source>
</evidence>
<dbReference type="KEGG" id="mjh:JH146_0700"/>
<keyword evidence="1" id="KW-1133">Transmembrane helix</keyword>
<accession>A0A076LGI4</accession>
<gene>
    <name evidence="2" type="ORF">JH146_0700</name>
</gene>
<dbReference type="Gene3D" id="2.160.20.80">
    <property type="entry name" value="E3 ubiquitin-protein ligase SopA"/>
    <property type="match status" value="1"/>
</dbReference>
<dbReference type="EMBL" id="CP009149">
    <property type="protein sequence ID" value="AIJ05548.1"/>
    <property type="molecule type" value="Genomic_DNA"/>
</dbReference>
<dbReference type="HOGENOM" id="CLU_037290_0_0_2"/>
<evidence type="ECO:0000313" key="2">
    <source>
        <dbReference type="EMBL" id="AIJ05548.1"/>
    </source>
</evidence>
<dbReference type="SUPFAM" id="SSF141571">
    <property type="entry name" value="Pentapeptide repeat-like"/>
    <property type="match status" value="1"/>
</dbReference>
<feature type="transmembrane region" description="Helical" evidence="1">
    <location>
        <begin position="464"/>
        <end position="485"/>
    </location>
</feature>
<organism evidence="2 3">
    <name type="scientific">Methanocaldococcus bathoardescens</name>
    <dbReference type="NCBI Taxonomy" id="1301915"/>
    <lineage>
        <taxon>Archaea</taxon>
        <taxon>Methanobacteriati</taxon>
        <taxon>Methanobacteriota</taxon>
        <taxon>Methanomada group</taxon>
        <taxon>Methanococci</taxon>
        <taxon>Methanococcales</taxon>
        <taxon>Methanocaldococcaceae</taxon>
        <taxon>Methanocaldococcus</taxon>
    </lineage>
</organism>
<feature type="transmembrane region" description="Helical" evidence="1">
    <location>
        <begin position="401"/>
        <end position="421"/>
    </location>
</feature>
<protein>
    <recommendedName>
        <fullName evidence="4">Pentapeptide repeat-containing protein</fullName>
    </recommendedName>
</protein>
<keyword evidence="1" id="KW-0472">Membrane</keyword>
<dbReference type="AlphaFoldDB" id="A0A076LGI4"/>
<reference evidence="2 3" key="1">
    <citation type="journal article" date="2015" name="Int. J. Syst. Evol. Microbiol.">
        <title>M ethanocaldococcus bathoardescens sp. nov., a hyperthermophilic methanogen isolated from a volcanically active deep-sea hydrothermal vent.</title>
        <authorList>
            <person name="Stewart L.C."/>
            <person name="Jung J.H."/>
            <person name="Kim Y.T."/>
            <person name="Kwon S.W."/>
            <person name="Park C.S."/>
            <person name="Holden J.F."/>
        </authorList>
    </citation>
    <scope>NUCLEOTIDE SEQUENCE [LARGE SCALE GENOMIC DNA]</scope>
    <source>
        <strain evidence="2 3">JH146</strain>
    </source>
</reference>
<name>A0A076LGI4_9EURY</name>
<dbReference type="OrthoDB" id="66111at2157"/>